<feature type="transmembrane region" description="Helical" evidence="1">
    <location>
        <begin position="6"/>
        <end position="28"/>
    </location>
</feature>
<keyword evidence="1" id="KW-0472">Membrane</keyword>
<keyword evidence="1" id="KW-0812">Transmembrane</keyword>
<name>A0A481Z6E2_9VIRU</name>
<gene>
    <name evidence="2" type="ORF">LCPAC202_00990</name>
</gene>
<reference evidence="2" key="1">
    <citation type="journal article" date="2019" name="MBio">
        <title>Virus Genomes from Deep Sea Sediments Expand the Ocean Megavirome and Support Independent Origins of Viral Gigantism.</title>
        <authorList>
            <person name="Backstrom D."/>
            <person name="Yutin N."/>
            <person name="Jorgensen S.L."/>
            <person name="Dharamshi J."/>
            <person name="Homa F."/>
            <person name="Zaremba-Niedwiedzka K."/>
            <person name="Spang A."/>
            <person name="Wolf Y.I."/>
            <person name="Koonin E.V."/>
            <person name="Ettema T.J."/>
        </authorList>
    </citation>
    <scope>NUCLEOTIDE SEQUENCE</scope>
</reference>
<evidence type="ECO:0000313" key="2">
    <source>
        <dbReference type="EMBL" id="QBK91125.1"/>
    </source>
</evidence>
<accession>A0A481Z6E2</accession>
<protein>
    <submittedName>
        <fullName evidence="2">Uncharacterized protein</fullName>
    </submittedName>
</protein>
<proteinExistence type="predicted"/>
<sequence>MVDLVLVILIIIVVVVVFILTIITIIVIRKEEENPGTGAIIDPKKPCIRSTNQLIDIRQFECCCLGGQQTDFRYIKSLDVVVSPGPTYYLDACAAFCENGNYNPTTEICRTGSNTNFATCVDITRPVDCDGTAMPIAVDGIEFFYVHSATKEECVSSGPCAPSANMCPAQRPF</sequence>
<evidence type="ECO:0000256" key="1">
    <source>
        <dbReference type="SAM" id="Phobius"/>
    </source>
</evidence>
<organism evidence="2">
    <name type="scientific">Pithovirus LCPAC202</name>
    <dbReference type="NCBI Taxonomy" id="2506592"/>
    <lineage>
        <taxon>Viruses</taxon>
        <taxon>Pithoviruses</taxon>
    </lineage>
</organism>
<dbReference type="EMBL" id="MK500511">
    <property type="protein sequence ID" value="QBK91125.1"/>
    <property type="molecule type" value="Genomic_DNA"/>
</dbReference>
<keyword evidence="1" id="KW-1133">Transmembrane helix</keyword>